<gene>
    <name evidence="6" type="ORF">CWE10_13780</name>
</gene>
<feature type="domain" description="HNH" evidence="5">
    <location>
        <begin position="13"/>
        <end position="57"/>
    </location>
</feature>
<reference evidence="6" key="1">
    <citation type="submission" date="2017-11" db="EMBL/GenBank/DDBJ databases">
        <title>Three new genomes from thermophilic consortium.</title>
        <authorList>
            <person name="Quaggio R."/>
            <person name="Amgarten D."/>
            <person name="Setubal J.C."/>
        </authorList>
    </citation>
    <scope>NUCLEOTIDE SEQUENCE</scope>
    <source>
        <strain evidence="6">ZCTH01-B2</strain>
    </source>
</reference>
<dbReference type="GO" id="GO:0003676">
    <property type="term" value="F:nucleic acid binding"/>
    <property type="evidence" value="ECO:0007669"/>
    <property type="project" value="InterPro"/>
</dbReference>
<dbReference type="PANTHER" id="PTHR41286:SF1">
    <property type="entry name" value="HNH NUCLEASE YAJD-RELATED"/>
    <property type="match status" value="1"/>
</dbReference>
<evidence type="ECO:0000259" key="5">
    <source>
        <dbReference type="Pfam" id="PF01844"/>
    </source>
</evidence>
<comment type="similarity">
    <text evidence="3">Belongs to the HNH nuclease family.</text>
</comment>
<proteinExistence type="inferred from homology"/>
<evidence type="ECO:0000256" key="2">
    <source>
        <dbReference type="ARBA" id="ARBA00022801"/>
    </source>
</evidence>
<dbReference type="CDD" id="cd00085">
    <property type="entry name" value="HNHc"/>
    <property type="match status" value="1"/>
</dbReference>
<dbReference type="PANTHER" id="PTHR41286">
    <property type="entry name" value="HNH NUCLEASE YAJD-RELATED"/>
    <property type="match status" value="1"/>
</dbReference>
<dbReference type="InterPro" id="IPR002711">
    <property type="entry name" value="HNH"/>
</dbReference>
<evidence type="ECO:0000256" key="4">
    <source>
        <dbReference type="ARBA" id="ARBA00040194"/>
    </source>
</evidence>
<dbReference type="EMBL" id="PIUK01000156">
    <property type="protein sequence ID" value="MBY6277257.1"/>
    <property type="molecule type" value="Genomic_DNA"/>
</dbReference>
<evidence type="ECO:0000313" key="6">
    <source>
        <dbReference type="EMBL" id="MBY6277257.1"/>
    </source>
</evidence>
<dbReference type="GO" id="GO:0004519">
    <property type="term" value="F:endonuclease activity"/>
    <property type="evidence" value="ECO:0007669"/>
    <property type="project" value="InterPro"/>
</dbReference>
<dbReference type="InterPro" id="IPR003615">
    <property type="entry name" value="HNH_nuc"/>
</dbReference>
<evidence type="ECO:0000313" key="7">
    <source>
        <dbReference type="Proteomes" id="UP000732377"/>
    </source>
</evidence>
<accession>A0A953I5J4</accession>
<dbReference type="Proteomes" id="UP000732377">
    <property type="component" value="Unassembled WGS sequence"/>
</dbReference>
<sequence length="80" mass="9293">MRRLILERDHGLCQECLRHGRYTPATAVHHKQELLERWDLRLDPDNLESLCDECHNRMRAGPSTAEGLWFDENGDLVPVG</sequence>
<dbReference type="Pfam" id="PF01844">
    <property type="entry name" value="HNH"/>
    <property type="match status" value="1"/>
</dbReference>
<dbReference type="GO" id="GO:0005829">
    <property type="term" value="C:cytosol"/>
    <property type="evidence" value="ECO:0007669"/>
    <property type="project" value="TreeGrafter"/>
</dbReference>
<dbReference type="AlphaFoldDB" id="A0A953I5J4"/>
<protein>
    <recommendedName>
        <fullName evidence="4">Putative HNH nuclease YajD</fullName>
    </recommendedName>
</protein>
<name>A0A953I5J4_SYMTR</name>
<keyword evidence="1" id="KW-0540">Nuclease</keyword>
<evidence type="ECO:0000256" key="1">
    <source>
        <dbReference type="ARBA" id="ARBA00022722"/>
    </source>
</evidence>
<keyword evidence="2" id="KW-0378">Hydrolase</keyword>
<dbReference type="GO" id="GO:0008270">
    <property type="term" value="F:zinc ion binding"/>
    <property type="evidence" value="ECO:0007669"/>
    <property type="project" value="InterPro"/>
</dbReference>
<comment type="caution">
    <text evidence="6">The sequence shown here is derived from an EMBL/GenBank/DDBJ whole genome shotgun (WGS) entry which is preliminary data.</text>
</comment>
<evidence type="ECO:0000256" key="3">
    <source>
        <dbReference type="ARBA" id="ARBA00038412"/>
    </source>
</evidence>
<organism evidence="6 7">
    <name type="scientific">Symbiobacterium thermophilum</name>
    <dbReference type="NCBI Taxonomy" id="2734"/>
    <lineage>
        <taxon>Bacteria</taxon>
        <taxon>Bacillati</taxon>
        <taxon>Bacillota</taxon>
        <taxon>Clostridia</taxon>
        <taxon>Eubacteriales</taxon>
        <taxon>Symbiobacteriaceae</taxon>
        <taxon>Symbiobacterium</taxon>
    </lineage>
</organism>
<dbReference type="GO" id="GO:0016787">
    <property type="term" value="F:hydrolase activity"/>
    <property type="evidence" value="ECO:0007669"/>
    <property type="project" value="UniProtKB-KW"/>
</dbReference>